<dbReference type="PANTHER" id="PTHR43133:SF8">
    <property type="entry name" value="RNA POLYMERASE SIGMA FACTOR HI_1459-RELATED"/>
    <property type="match status" value="1"/>
</dbReference>
<evidence type="ECO:0000259" key="7">
    <source>
        <dbReference type="Pfam" id="PF04542"/>
    </source>
</evidence>
<dbReference type="RefSeq" id="WP_322608447.1">
    <property type="nucleotide sequence ID" value="NZ_JARVCO010000010.1"/>
</dbReference>
<keyword evidence="2" id="KW-0805">Transcription regulation</keyword>
<dbReference type="InterPro" id="IPR007630">
    <property type="entry name" value="RNA_pol_sigma70_r4"/>
</dbReference>
<keyword evidence="5" id="KW-0804">Transcription</keyword>
<proteinExistence type="inferred from homology"/>
<name>A0ABU5MWU9_9BACT</name>
<keyword evidence="10" id="KW-1185">Reference proteome</keyword>
<dbReference type="SUPFAM" id="SSF88946">
    <property type="entry name" value="Sigma2 domain of RNA polymerase sigma factors"/>
    <property type="match status" value="1"/>
</dbReference>
<evidence type="ECO:0000256" key="4">
    <source>
        <dbReference type="ARBA" id="ARBA00023125"/>
    </source>
</evidence>
<reference evidence="9 10" key="1">
    <citation type="journal article" date="2024" name="Appl. Environ. Microbiol.">
        <title>Pontiella agarivorans sp. nov., a novel marine anaerobic bacterium capable of degrading macroalgal polysaccharides and fixing nitrogen.</title>
        <authorList>
            <person name="Liu N."/>
            <person name="Kivenson V."/>
            <person name="Peng X."/>
            <person name="Cui Z."/>
            <person name="Lankiewicz T.S."/>
            <person name="Gosselin K.M."/>
            <person name="English C.J."/>
            <person name="Blair E.M."/>
            <person name="O'Malley M.A."/>
            <person name="Valentine D.L."/>
        </authorList>
    </citation>
    <scope>NUCLEOTIDE SEQUENCE [LARGE SCALE GENOMIC DNA]</scope>
    <source>
        <strain evidence="9 10">NLcol2</strain>
    </source>
</reference>
<dbReference type="InterPro" id="IPR014284">
    <property type="entry name" value="RNA_pol_sigma-70_dom"/>
</dbReference>
<evidence type="ECO:0000256" key="5">
    <source>
        <dbReference type="ARBA" id="ARBA00023163"/>
    </source>
</evidence>
<dbReference type="InterPro" id="IPR013325">
    <property type="entry name" value="RNA_pol_sigma_r2"/>
</dbReference>
<organism evidence="9 10">
    <name type="scientific">Pontiella agarivorans</name>
    <dbReference type="NCBI Taxonomy" id="3038953"/>
    <lineage>
        <taxon>Bacteria</taxon>
        <taxon>Pseudomonadati</taxon>
        <taxon>Kiritimatiellota</taxon>
        <taxon>Kiritimatiellia</taxon>
        <taxon>Kiritimatiellales</taxon>
        <taxon>Pontiellaceae</taxon>
        <taxon>Pontiella</taxon>
    </lineage>
</organism>
<evidence type="ECO:0000256" key="2">
    <source>
        <dbReference type="ARBA" id="ARBA00023015"/>
    </source>
</evidence>
<dbReference type="Gene3D" id="1.10.10.10">
    <property type="entry name" value="Winged helix-like DNA-binding domain superfamily/Winged helix DNA-binding domain"/>
    <property type="match status" value="1"/>
</dbReference>
<feature type="domain" description="RNA polymerase sigma-70 region 2" evidence="7">
    <location>
        <begin position="23"/>
        <end position="90"/>
    </location>
</feature>
<dbReference type="InterPro" id="IPR007627">
    <property type="entry name" value="RNA_pol_sigma70_r2"/>
</dbReference>
<dbReference type="PANTHER" id="PTHR43133">
    <property type="entry name" value="RNA POLYMERASE ECF-TYPE SIGMA FACTO"/>
    <property type="match status" value="1"/>
</dbReference>
<dbReference type="Pfam" id="PF04545">
    <property type="entry name" value="Sigma70_r4"/>
    <property type="match status" value="1"/>
</dbReference>
<keyword evidence="3" id="KW-0731">Sigma factor</keyword>
<accession>A0ABU5MWU9</accession>
<dbReference type="Gene3D" id="1.10.1740.10">
    <property type="match status" value="1"/>
</dbReference>
<keyword evidence="4" id="KW-0238">DNA-binding</keyword>
<dbReference type="InterPro" id="IPR036388">
    <property type="entry name" value="WH-like_DNA-bd_sf"/>
</dbReference>
<dbReference type="InterPro" id="IPR013324">
    <property type="entry name" value="RNA_pol_sigma_r3/r4-like"/>
</dbReference>
<evidence type="ECO:0000256" key="3">
    <source>
        <dbReference type="ARBA" id="ARBA00023082"/>
    </source>
</evidence>
<dbReference type="Pfam" id="PF04542">
    <property type="entry name" value="Sigma70_r2"/>
    <property type="match status" value="1"/>
</dbReference>
<comment type="caution">
    <text evidence="9">The sequence shown here is derived from an EMBL/GenBank/DDBJ whole genome shotgun (WGS) entry which is preliminary data.</text>
</comment>
<evidence type="ECO:0000256" key="1">
    <source>
        <dbReference type="ARBA" id="ARBA00010641"/>
    </source>
</evidence>
<dbReference type="SUPFAM" id="SSF88659">
    <property type="entry name" value="Sigma3 and sigma4 domains of RNA polymerase sigma factors"/>
    <property type="match status" value="1"/>
</dbReference>
<dbReference type="NCBIfam" id="TIGR02937">
    <property type="entry name" value="sigma70-ECF"/>
    <property type="match status" value="1"/>
</dbReference>
<evidence type="ECO:0000313" key="10">
    <source>
        <dbReference type="Proteomes" id="UP001290861"/>
    </source>
</evidence>
<protein>
    <submittedName>
        <fullName evidence="9">Sigma-70 family RNA polymerase sigma factor</fullName>
    </submittedName>
</protein>
<evidence type="ECO:0000259" key="8">
    <source>
        <dbReference type="Pfam" id="PF04545"/>
    </source>
</evidence>
<feature type="domain" description="RNA polymerase sigma-70 region 4" evidence="8">
    <location>
        <begin position="122"/>
        <end position="169"/>
    </location>
</feature>
<dbReference type="InterPro" id="IPR039425">
    <property type="entry name" value="RNA_pol_sigma-70-like"/>
</dbReference>
<evidence type="ECO:0000313" key="9">
    <source>
        <dbReference type="EMBL" id="MDZ8118649.1"/>
    </source>
</evidence>
<dbReference type="EMBL" id="JARVCO010000010">
    <property type="protein sequence ID" value="MDZ8118649.1"/>
    <property type="molecule type" value="Genomic_DNA"/>
</dbReference>
<dbReference type="Proteomes" id="UP001290861">
    <property type="component" value="Unassembled WGS sequence"/>
</dbReference>
<comment type="similarity">
    <text evidence="1">Belongs to the sigma-70 factor family. ECF subfamily.</text>
</comment>
<evidence type="ECO:0000256" key="6">
    <source>
        <dbReference type="SAM" id="MobiDB-lite"/>
    </source>
</evidence>
<dbReference type="CDD" id="cd06171">
    <property type="entry name" value="Sigma70_r4"/>
    <property type="match status" value="1"/>
</dbReference>
<gene>
    <name evidence="9" type="ORF">P9H32_08405</name>
</gene>
<sequence>MNENIELLKQYAEHGDQTAFAQIVESYINLAYSAALSCLGNADQAGDACQLTFLELSKKAGKLSDSVQLGGWIHATARHFSKKIQRSEARRQTREQRYVDDMNMQQDREPDWSRLMPEIHEAIDQLNAAEREAILLRFFQQKSLAEVGSVLGITADAARMRLNRALERLNRQMALRGISSTAAALAAALPTHAMAAAPAELAKTISTSVLAGAGVTLSGTSTLTGAVITIMKTKTVLISAVVATTAITGTGVYLSSRHTETAHTDHPSVSAPPAAVEPARAEPAAIQKTVKAETADAFIPEPEPASLDIDPVYYRQAEQATGILEMALPMMGNQMVQTALAKQIENPSKKLRHRLSLDPEAVERFDEILAEHAATEKQRLQDAVTASSEALKNLLKTDREGLVNFVALQTMQKAGQPLSAAQEEYVQTYTKKMAENNVHMGLDAGNTQAPRQWYEVEEVIDSLNENLTIEQQEELAIQIEEQKNRKKEEAAYKRTNELANSLGLNEADRTALYKYLYQHPDATNEDITERVTPELRELMPNGAFPFGADGSETFPESEKQNQ</sequence>
<feature type="region of interest" description="Disordered" evidence="6">
    <location>
        <begin position="539"/>
        <end position="562"/>
    </location>
</feature>